<keyword evidence="2" id="KW-1185">Reference proteome</keyword>
<name>A0A0L0W055_9BASI</name>
<comment type="caution">
    <text evidence="1">The sequence shown here is derived from an EMBL/GenBank/DDBJ whole genome shotgun (WGS) entry which is preliminary data.</text>
</comment>
<evidence type="ECO:0000313" key="2">
    <source>
        <dbReference type="Proteomes" id="UP000054564"/>
    </source>
</evidence>
<organism evidence="1 2">
    <name type="scientific">Puccinia striiformis f. sp. tritici PST-78</name>
    <dbReference type="NCBI Taxonomy" id="1165861"/>
    <lineage>
        <taxon>Eukaryota</taxon>
        <taxon>Fungi</taxon>
        <taxon>Dikarya</taxon>
        <taxon>Basidiomycota</taxon>
        <taxon>Pucciniomycotina</taxon>
        <taxon>Pucciniomycetes</taxon>
        <taxon>Pucciniales</taxon>
        <taxon>Pucciniaceae</taxon>
        <taxon>Puccinia</taxon>
    </lineage>
</organism>
<dbReference type="Proteomes" id="UP000054564">
    <property type="component" value="Unassembled WGS sequence"/>
</dbReference>
<accession>A0A0L0W055</accession>
<dbReference type="EMBL" id="AJIL01000010">
    <property type="protein sequence ID" value="KNF04901.1"/>
    <property type="molecule type" value="Genomic_DNA"/>
</dbReference>
<protein>
    <submittedName>
        <fullName evidence="1">Uncharacterized protein</fullName>
    </submittedName>
</protein>
<gene>
    <name evidence="1" type="ORF">PSTG_01958</name>
</gene>
<reference evidence="2" key="1">
    <citation type="submission" date="2014-03" db="EMBL/GenBank/DDBJ databases">
        <title>The Genome Sequence of Puccinia striiformis f. sp. tritici PST-78.</title>
        <authorList>
            <consortium name="The Broad Institute Genome Sequencing Platform"/>
            <person name="Cuomo C."/>
            <person name="Hulbert S."/>
            <person name="Chen X."/>
            <person name="Walker B."/>
            <person name="Young S.K."/>
            <person name="Zeng Q."/>
            <person name="Gargeya S."/>
            <person name="Fitzgerald M."/>
            <person name="Haas B."/>
            <person name="Abouelleil A."/>
            <person name="Alvarado L."/>
            <person name="Arachchi H.M."/>
            <person name="Berlin A.M."/>
            <person name="Chapman S.B."/>
            <person name="Goldberg J."/>
            <person name="Griggs A."/>
            <person name="Gujja S."/>
            <person name="Hansen M."/>
            <person name="Howarth C."/>
            <person name="Imamovic A."/>
            <person name="Larimer J."/>
            <person name="McCowan C."/>
            <person name="Montmayeur A."/>
            <person name="Murphy C."/>
            <person name="Neiman D."/>
            <person name="Pearson M."/>
            <person name="Priest M."/>
            <person name="Roberts A."/>
            <person name="Saif S."/>
            <person name="Shea T."/>
            <person name="Sisk P."/>
            <person name="Sykes S."/>
            <person name="Wortman J."/>
            <person name="Nusbaum C."/>
            <person name="Birren B."/>
        </authorList>
    </citation>
    <scope>NUCLEOTIDE SEQUENCE [LARGE SCALE GENOMIC DNA]</scope>
    <source>
        <strain evidence="2">race PST-78</strain>
    </source>
</reference>
<dbReference type="AlphaFoldDB" id="A0A0L0W055"/>
<proteinExistence type="predicted"/>
<evidence type="ECO:0000313" key="1">
    <source>
        <dbReference type="EMBL" id="KNF04901.1"/>
    </source>
</evidence>
<sequence>MKLTRSIQYPIQHSKRLEAVDWSFQELRGVDEPFGGVNLIFGGDFATNTSSVDPKLDPAAGSAYQQSLLKLGEGDLRSGLVKDSDIPFGKVFTSTSVKSSMDCTFSSIYGRLPELQSSTDRSQLGEYYRARSMSTPLNQFAKQVNKQCARLLNGGVSTSCNQMLDVNNGLANGTKLLIFDTQPKVLRVQVLDLLQE</sequence>